<dbReference type="GO" id="GO:0030975">
    <property type="term" value="F:thiamine binding"/>
    <property type="evidence" value="ECO:0007669"/>
    <property type="project" value="InterPro"/>
</dbReference>
<evidence type="ECO:0000256" key="2">
    <source>
        <dbReference type="ARBA" id="ARBA00022741"/>
    </source>
</evidence>
<feature type="domain" description="Thiamin pyrophosphokinase thiamin-binding" evidence="6">
    <location>
        <begin position="147"/>
        <end position="211"/>
    </location>
</feature>
<reference evidence="7 8" key="1">
    <citation type="journal article" date="2015" name="Genome Announc.">
        <title>Expanding the biotechnology potential of lactobacilli through comparative genomics of 213 strains and associated genera.</title>
        <authorList>
            <person name="Sun Z."/>
            <person name="Harris H.M."/>
            <person name="McCann A."/>
            <person name="Guo C."/>
            <person name="Argimon S."/>
            <person name="Zhang W."/>
            <person name="Yang X."/>
            <person name="Jeffery I.B."/>
            <person name="Cooney J.C."/>
            <person name="Kagawa T.F."/>
            <person name="Liu W."/>
            <person name="Song Y."/>
            <person name="Salvetti E."/>
            <person name="Wrobel A."/>
            <person name="Rasinkangas P."/>
            <person name="Parkhill J."/>
            <person name="Rea M.C."/>
            <person name="O'Sullivan O."/>
            <person name="Ritari J."/>
            <person name="Douillard F.P."/>
            <person name="Paul Ross R."/>
            <person name="Yang R."/>
            <person name="Briner A.E."/>
            <person name="Felis G.E."/>
            <person name="de Vos W.M."/>
            <person name="Barrangou R."/>
            <person name="Klaenhammer T.R."/>
            <person name="Caufield P.W."/>
            <person name="Cui Y."/>
            <person name="Zhang H."/>
            <person name="O'Toole P.W."/>
        </authorList>
    </citation>
    <scope>NUCLEOTIDE SEQUENCE [LARGE SCALE GENOMIC DNA]</scope>
    <source>
        <strain evidence="7 8">DSM 20623</strain>
    </source>
</reference>
<evidence type="ECO:0000256" key="3">
    <source>
        <dbReference type="ARBA" id="ARBA00022777"/>
    </source>
</evidence>
<dbReference type="InterPro" id="IPR053149">
    <property type="entry name" value="TPK"/>
</dbReference>
<dbReference type="NCBIfam" id="TIGR01378">
    <property type="entry name" value="thi_PPkinase"/>
    <property type="match status" value="1"/>
</dbReference>
<keyword evidence="4" id="KW-0067">ATP-binding</keyword>
<dbReference type="AlphaFoldDB" id="A0A0R2HWE1"/>
<evidence type="ECO:0000259" key="6">
    <source>
        <dbReference type="SMART" id="SM00983"/>
    </source>
</evidence>
<evidence type="ECO:0000256" key="4">
    <source>
        <dbReference type="ARBA" id="ARBA00022840"/>
    </source>
</evidence>
<dbReference type="PATRIC" id="fig|1449336.4.peg.2059"/>
<dbReference type="PANTHER" id="PTHR41299:SF1">
    <property type="entry name" value="THIAMINE PYROPHOSPHOKINASE"/>
    <property type="match status" value="1"/>
</dbReference>
<dbReference type="GO" id="GO:0016301">
    <property type="term" value="F:kinase activity"/>
    <property type="evidence" value="ECO:0007669"/>
    <property type="project" value="UniProtKB-KW"/>
</dbReference>
<dbReference type="GO" id="GO:0009229">
    <property type="term" value="P:thiamine diphosphate biosynthetic process"/>
    <property type="evidence" value="ECO:0007669"/>
    <property type="project" value="InterPro"/>
</dbReference>
<dbReference type="RefSeq" id="WP_034569422.1">
    <property type="nucleotide sequence ID" value="NZ_JQBS01000035.1"/>
</dbReference>
<proteinExistence type="predicted"/>
<organism evidence="7 8">
    <name type="scientific">Carnobacterium divergens DSM 20623</name>
    <dbReference type="NCBI Taxonomy" id="1449336"/>
    <lineage>
        <taxon>Bacteria</taxon>
        <taxon>Bacillati</taxon>
        <taxon>Bacillota</taxon>
        <taxon>Bacilli</taxon>
        <taxon>Lactobacillales</taxon>
        <taxon>Carnobacteriaceae</taxon>
        <taxon>Carnobacterium</taxon>
    </lineage>
</organism>
<sequence length="217" mass="24298">MSSKVIAILLGGPLESVPDLMEWSKKVDGWIGVDRGSLRLVKAGINQLIALGDFDSITATDYELIQEHVKDVRRCQSEKDETDAELALSVALDELEATKVILFGATGGRLDHFLSNLWMVLQPRFKKNAAKIQLVDQNNSIRYYLPGHYQLTKEPDKKYLGFTCLTPVTKLSLFDEKYQLDQADFAYPTSLGSNEFLKETGEFSFESGIIAVIQSKD</sequence>
<dbReference type="Proteomes" id="UP000051658">
    <property type="component" value="Unassembled WGS sequence"/>
</dbReference>
<evidence type="ECO:0000313" key="7">
    <source>
        <dbReference type="EMBL" id="KRN54439.1"/>
    </source>
</evidence>
<dbReference type="GO" id="GO:0006772">
    <property type="term" value="P:thiamine metabolic process"/>
    <property type="evidence" value="ECO:0007669"/>
    <property type="project" value="UniProtKB-UniRule"/>
</dbReference>
<dbReference type="Pfam" id="PF04265">
    <property type="entry name" value="TPK_B1_binding"/>
    <property type="match status" value="1"/>
</dbReference>
<name>A0A0R2HWE1_CARDV</name>
<dbReference type="PANTHER" id="PTHR41299">
    <property type="entry name" value="THIAMINE PYROPHOSPHOKINASE"/>
    <property type="match status" value="1"/>
</dbReference>
<keyword evidence="2" id="KW-0547">Nucleotide-binding</keyword>
<dbReference type="Gene3D" id="3.40.50.10240">
    <property type="entry name" value="Thiamin pyrophosphokinase, catalytic domain"/>
    <property type="match status" value="1"/>
</dbReference>
<evidence type="ECO:0000256" key="5">
    <source>
        <dbReference type="NCBIfam" id="TIGR01378"/>
    </source>
</evidence>
<dbReference type="eggNOG" id="COG1564">
    <property type="taxonomic scope" value="Bacteria"/>
</dbReference>
<dbReference type="EMBL" id="JQBS01000035">
    <property type="protein sequence ID" value="KRN54439.1"/>
    <property type="molecule type" value="Genomic_DNA"/>
</dbReference>
<comment type="caution">
    <text evidence="7">The sequence shown here is derived from an EMBL/GenBank/DDBJ whole genome shotgun (WGS) entry which is preliminary data.</text>
</comment>
<evidence type="ECO:0000256" key="1">
    <source>
        <dbReference type="ARBA" id="ARBA00022679"/>
    </source>
</evidence>
<dbReference type="Pfam" id="PF04263">
    <property type="entry name" value="TPK_catalytic"/>
    <property type="match status" value="1"/>
</dbReference>
<keyword evidence="8" id="KW-1185">Reference proteome</keyword>
<dbReference type="SMART" id="SM00983">
    <property type="entry name" value="TPK_B1_binding"/>
    <property type="match status" value="1"/>
</dbReference>
<dbReference type="InterPro" id="IPR007373">
    <property type="entry name" value="Thiamin_PyroPKinase_B1-bd"/>
</dbReference>
<dbReference type="CDD" id="cd07995">
    <property type="entry name" value="TPK"/>
    <property type="match status" value="1"/>
</dbReference>
<accession>A0A0R2HWE1</accession>
<dbReference type="GO" id="GO:0005524">
    <property type="term" value="F:ATP binding"/>
    <property type="evidence" value="ECO:0007669"/>
    <property type="project" value="UniProtKB-KW"/>
</dbReference>
<dbReference type="EC" id="2.7.6.2" evidence="5"/>
<dbReference type="InterPro" id="IPR006282">
    <property type="entry name" value="Thi_PPkinase"/>
</dbReference>
<dbReference type="SUPFAM" id="SSF63999">
    <property type="entry name" value="Thiamin pyrophosphokinase, catalytic domain"/>
    <property type="match status" value="1"/>
</dbReference>
<keyword evidence="3 7" id="KW-0418">Kinase</keyword>
<gene>
    <name evidence="7" type="ORF">IV74_GL002022</name>
</gene>
<evidence type="ECO:0000313" key="8">
    <source>
        <dbReference type="Proteomes" id="UP000051658"/>
    </source>
</evidence>
<dbReference type="GO" id="GO:0004788">
    <property type="term" value="F:thiamine diphosphokinase activity"/>
    <property type="evidence" value="ECO:0007669"/>
    <property type="project" value="UniProtKB-UniRule"/>
</dbReference>
<dbReference type="InterPro" id="IPR036759">
    <property type="entry name" value="TPK_catalytic_sf"/>
</dbReference>
<keyword evidence="1" id="KW-0808">Transferase</keyword>
<dbReference type="InterPro" id="IPR007371">
    <property type="entry name" value="TPK_catalytic"/>
</dbReference>
<protein>
    <recommendedName>
        <fullName evidence="5">Thiamine diphosphokinase</fullName>
        <ecNumber evidence="5">2.7.6.2</ecNumber>
    </recommendedName>
</protein>
<dbReference type="GeneID" id="89589015"/>